<dbReference type="Proteomes" id="UP000501452">
    <property type="component" value="Chromosome"/>
</dbReference>
<name>A0A6G8Q6H0_9ACTN</name>
<feature type="domain" description="AMP-dependent synthetase/ligase" evidence="4">
    <location>
        <begin position="31"/>
        <end position="405"/>
    </location>
</feature>
<feature type="domain" description="AMP-binding enzyme C-terminal" evidence="5">
    <location>
        <begin position="455"/>
        <end position="530"/>
    </location>
</feature>
<evidence type="ECO:0000313" key="7">
    <source>
        <dbReference type="Proteomes" id="UP000501452"/>
    </source>
</evidence>
<keyword evidence="2" id="KW-0436">Ligase</keyword>
<evidence type="ECO:0000259" key="4">
    <source>
        <dbReference type="Pfam" id="PF00501"/>
    </source>
</evidence>
<dbReference type="KEGG" id="rub:GBA63_05080"/>
<dbReference type="Gene3D" id="3.30.300.30">
    <property type="match status" value="1"/>
</dbReference>
<dbReference type="EMBL" id="CP045119">
    <property type="protein sequence ID" value="QIN82084.1"/>
    <property type="molecule type" value="Genomic_DNA"/>
</dbReference>
<dbReference type="Gene3D" id="2.30.38.10">
    <property type="entry name" value="Luciferase, Domain 3"/>
    <property type="match status" value="1"/>
</dbReference>
<dbReference type="InterPro" id="IPR045851">
    <property type="entry name" value="AMP-bd_C_sf"/>
</dbReference>
<dbReference type="SUPFAM" id="SSF56801">
    <property type="entry name" value="Acetyl-CoA synthetase-like"/>
    <property type="match status" value="1"/>
</dbReference>
<evidence type="ECO:0000256" key="1">
    <source>
        <dbReference type="ARBA" id="ARBA00006432"/>
    </source>
</evidence>
<dbReference type="CDD" id="cd05936">
    <property type="entry name" value="FC-FACS_FadD_like"/>
    <property type="match status" value="1"/>
</dbReference>
<evidence type="ECO:0000256" key="3">
    <source>
        <dbReference type="SAM" id="MobiDB-lite"/>
    </source>
</evidence>
<accession>A0A6G8Q6H0</accession>
<reference evidence="6 7" key="1">
    <citation type="submission" date="2019-10" db="EMBL/GenBank/DDBJ databases">
        <title>Rubrobacter sp nov SCSIO 52090 isolated from a deep-sea sediment in the South China Sea.</title>
        <authorList>
            <person name="Chen R.W."/>
        </authorList>
    </citation>
    <scope>NUCLEOTIDE SEQUENCE [LARGE SCALE GENOMIC DNA]</scope>
    <source>
        <strain evidence="6 7">SCSIO 52909</strain>
    </source>
</reference>
<dbReference type="InterPro" id="IPR050237">
    <property type="entry name" value="ATP-dep_AMP-bd_enzyme"/>
</dbReference>
<feature type="region of interest" description="Disordered" evidence="3">
    <location>
        <begin position="539"/>
        <end position="559"/>
    </location>
</feature>
<dbReference type="Gene3D" id="3.40.50.980">
    <property type="match status" value="2"/>
</dbReference>
<dbReference type="FunFam" id="3.30.300.30:FF:000008">
    <property type="entry name" value="2,3-dihydroxybenzoate-AMP ligase"/>
    <property type="match status" value="1"/>
</dbReference>
<dbReference type="InterPro" id="IPR025110">
    <property type="entry name" value="AMP-bd_C"/>
</dbReference>
<dbReference type="InterPro" id="IPR020845">
    <property type="entry name" value="AMP-binding_CS"/>
</dbReference>
<dbReference type="PROSITE" id="PS00455">
    <property type="entry name" value="AMP_BINDING"/>
    <property type="match status" value="1"/>
</dbReference>
<protein>
    <submittedName>
        <fullName evidence="6">AMP-binding protein</fullName>
    </submittedName>
</protein>
<evidence type="ECO:0000259" key="5">
    <source>
        <dbReference type="Pfam" id="PF13193"/>
    </source>
</evidence>
<gene>
    <name evidence="6" type="ORF">GBA63_05080</name>
</gene>
<dbReference type="InterPro" id="IPR000873">
    <property type="entry name" value="AMP-dep_synth/lig_dom"/>
</dbReference>
<keyword evidence="7" id="KW-1185">Reference proteome</keyword>
<dbReference type="GO" id="GO:0016877">
    <property type="term" value="F:ligase activity, forming carbon-sulfur bonds"/>
    <property type="evidence" value="ECO:0007669"/>
    <property type="project" value="UniProtKB-ARBA"/>
</dbReference>
<sequence>MFGTEKPWLKVYEGHAEAETEIFDGSLYDLFRMSAERHRGKTALTFYGTTFEFERLQALVEKMAGSLAAGGVGKGDRVALMLPNCPQYVISFFATVRLGAIVTQLNPMYVEREIEHILTDSGAGTIIVYKDMYPRVLNVLPQTRLRDVIVVDFAGEPGGLEPGHHSFGDFLATDADPAPDVAIDPAEDVAALQYTGGTTGVSKGAMLTHRNLVANVQQALDLFIDDPGAFSNNQKVMGILPMFHIFGLTCVMLFAIKQGLNQLLLPKFDPQEVMNLVKEQSPVMFSGVPTMYMALNAGGADLMEYGFGKVRTYNCGGSALPVPLKRAFEEKTGRPLFEGYGLSEASPVTHFNPPFAGEGREGSIGVPVPSTDSRVVDVETGLVEMPVGEPGELIVKGPQVMKGYLNMPEETAETLRDGWLYTGDMARVDEDGYFYIVDRKKDMIVASGYNVYPREVEEVIFEHPDVSEAVAVGVPDEYRGESVKAFVVKKPGSPATEEEILAFCKERLAPYKAPKSLEFRDELPKSTVGKLLRRVLAEEERARAAATPATSAPPPPPPG</sequence>
<dbReference type="AlphaFoldDB" id="A0A6G8Q6H0"/>
<dbReference type="Pfam" id="PF13193">
    <property type="entry name" value="AMP-binding_C"/>
    <property type="match status" value="1"/>
</dbReference>
<dbReference type="Pfam" id="PF00501">
    <property type="entry name" value="AMP-binding"/>
    <property type="match status" value="1"/>
</dbReference>
<comment type="similarity">
    <text evidence="1">Belongs to the ATP-dependent AMP-binding enzyme family.</text>
</comment>
<proteinExistence type="inferred from homology"/>
<dbReference type="RefSeq" id="WP_166174073.1">
    <property type="nucleotide sequence ID" value="NZ_CP045119.1"/>
</dbReference>
<dbReference type="PANTHER" id="PTHR43767">
    <property type="entry name" value="LONG-CHAIN-FATTY-ACID--COA LIGASE"/>
    <property type="match status" value="1"/>
</dbReference>
<organism evidence="6 7">
    <name type="scientific">Rubrobacter tropicus</name>
    <dbReference type="NCBI Taxonomy" id="2653851"/>
    <lineage>
        <taxon>Bacteria</taxon>
        <taxon>Bacillati</taxon>
        <taxon>Actinomycetota</taxon>
        <taxon>Rubrobacteria</taxon>
        <taxon>Rubrobacterales</taxon>
        <taxon>Rubrobacteraceae</taxon>
        <taxon>Rubrobacter</taxon>
    </lineage>
</organism>
<dbReference type="PANTHER" id="PTHR43767:SF9">
    <property type="entry name" value="LONG-CHAIN-FATTY-ACID--COA LIGASE"/>
    <property type="match status" value="1"/>
</dbReference>
<evidence type="ECO:0000256" key="2">
    <source>
        <dbReference type="ARBA" id="ARBA00022598"/>
    </source>
</evidence>
<evidence type="ECO:0000313" key="6">
    <source>
        <dbReference type="EMBL" id="QIN82084.1"/>
    </source>
</evidence>